<feature type="compositionally biased region" description="Polar residues" evidence="1">
    <location>
        <begin position="311"/>
        <end position="325"/>
    </location>
</feature>
<feature type="region of interest" description="Disordered" evidence="1">
    <location>
        <begin position="65"/>
        <end position="243"/>
    </location>
</feature>
<evidence type="ECO:0000313" key="3">
    <source>
        <dbReference type="Proteomes" id="UP000653305"/>
    </source>
</evidence>
<dbReference type="PANTHER" id="PTHR33472:SF1">
    <property type="entry name" value="EXTENSIN-RELATED"/>
    <property type="match status" value="1"/>
</dbReference>
<protein>
    <submittedName>
        <fullName evidence="2">Uncharacterized protein</fullName>
    </submittedName>
</protein>
<feature type="compositionally biased region" description="Pro residues" evidence="1">
    <location>
        <begin position="96"/>
        <end position="108"/>
    </location>
</feature>
<feature type="compositionally biased region" description="Pro residues" evidence="1">
    <location>
        <begin position="65"/>
        <end position="79"/>
    </location>
</feature>
<evidence type="ECO:0000256" key="1">
    <source>
        <dbReference type="SAM" id="MobiDB-lite"/>
    </source>
</evidence>
<name>A0A830CMI9_9LAMI</name>
<feature type="compositionally biased region" description="Polar residues" evidence="1">
    <location>
        <begin position="206"/>
        <end position="226"/>
    </location>
</feature>
<comment type="caution">
    <text evidence="2">The sequence shown here is derived from an EMBL/GenBank/DDBJ whole genome shotgun (WGS) entry which is preliminary data.</text>
</comment>
<feature type="compositionally biased region" description="Basic and acidic residues" evidence="1">
    <location>
        <begin position="326"/>
        <end position="341"/>
    </location>
</feature>
<dbReference type="Proteomes" id="UP000653305">
    <property type="component" value="Unassembled WGS sequence"/>
</dbReference>
<dbReference type="EMBL" id="BMAC01000635">
    <property type="protein sequence ID" value="GFQ00557.1"/>
    <property type="molecule type" value="Genomic_DNA"/>
</dbReference>
<dbReference type="PANTHER" id="PTHR33472">
    <property type="entry name" value="OS01G0106600 PROTEIN"/>
    <property type="match status" value="1"/>
</dbReference>
<feature type="compositionally biased region" description="Pro residues" evidence="1">
    <location>
        <begin position="117"/>
        <end position="127"/>
    </location>
</feature>
<accession>A0A830CMI9</accession>
<gene>
    <name evidence="2" type="ORF">PHJA_002199600</name>
</gene>
<feature type="region of interest" description="Disordered" evidence="1">
    <location>
        <begin position="311"/>
        <end position="341"/>
    </location>
</feature>
<organism evidence="2 3">
    <name type="scientific">Phtheirospermum japonicum</name>
    <dbReference type="NCBI Taxonomy" id="374723"/>
    <lineage>
        <taxon>Eukaryota</taxon>
        <taxon>Viridiplantae</taxon>
        <taxon>Streptophyta</taxon>
        <taxon>Embryophyta</taxon>
        <taxon>Tracheophyta</taxon>
        <taxon>Spermatophyta</taxon>
        <taxon>Magnoliopsida</taxon>
        <taxon>eudicotyledons</taxon>
        <taxon>Gunneridae</taxon>
        <taxon>Pentapetalae</taxon>
        <taxon>asterids</taxon>
        <taxon>lamiids</taxon>
        <taxon>Lamiales</taxon>
        <taxon>Orobanchaceae</taxon>
        <taxon>Orobanchaceae incertae sedis</taxon>
        <taxon>Phtheirospermum</taxon>
    </lineage>
</organism>
<feature type="compositionally biased region" description="Polar residues" evidence="1">
    <location>
        <begin position="151"/>
        <end position="176"/>
    </location>
</feature>
<keyword evidence="3" id="KW-1185">Reference proteome</keyword>
<dbReference type="OrthoDB" id="1939627at2759"/>
<reference evidence="2" key="1">
    <citation type="submission" date="2020-07" db="EMBL/GenBank/DDBJ databases">
        <title>Ethylene signaling mediates host invasion by parasitic plants.</title>
        <authorList>
            <person name="Yoshida S."/>
        </authorList>
    </citation>
    <scope>NUCLEOTIDE SEQUENCE</scope>
    <source>
        <strain evidence="2">Okayama</strain>
    </source>
</reference>
<evidence type="ECO:0000313" key="2">
    <source>
        <dbReference type="EMBL" id="GFQ00557.1"/>
    </source>
</evidence>
<dbReference type="AlphaFoldDB" id="A0A830CMI9"/>
<proteinExistence type="predicted"/>
<sequence length="386" mass="41753">MHVCFLMYLTNIINKSDFWSLSFHCLIIFINCIYNHLNTEMAGQASRPPWFRMYFPSAPVLVPAPPPPPPPARPPPPTPAIAHPSIPIRQDMKESVPPPPAPVAPPSSAPSAQPNSPVAPPASPPRSPVATFTTSTSAPALLSPKTTTTTQVAVSETRQSAPPQSPQTKQPLSNPLTLPPPAQIKTGGDPKSMNEEMNVPVAASEIRQSAPPQSPQTKRPLSNSLTLPPPAQIKTGGESKSMNEQRNIDDKLMMNSPVAHNHGIVSGGMRDLTTKHKGDMRKSLSKTEDDWMGVIITLVGENKGAVMELIPSNNKNHSVGNPQSKESGEEISESRNKDEKNRDIMMQSQGTAFLNSNVQGLNNSVLCDLTYRQNNPGVRLSLNREP</sequence>